<reference evidence="2 3" key="1">
    <citation type="submission" date="2014-07" db="EMBL/GenBank/DDBJ databases">
        <title>Complete genome sequence of a moderately halophilic bacterium Terribacillus aidingensis MP602, isolated from Cryptomeria fortunei in Tianmu mountain in China.</title>
        <authorList>
            <person name="Wang Y."/>
            <person name="Lu P."/>
            <person name="Zhang L."/>
        </authorList>
    </citation>
    <scope>NUCLEOTIDE SEQUENCE [LARGE SCALE GENOMIC DNA]</scope>
    <source>
        <strain evidence="2 3">MP602</strain>
    </source>
</reference>
<organism evidence="2 3">
    <name type="scientific">Terribacillus saccharophilus</name>
    <dbReference type="NCBI Taxonomy" id="361277"/>
    <lineage>
        <taxon>Bacteria</taxon>
        <taxon>Bacillati</taxon>
        <taxon>Bacillota</taxon>
        <taxon>Bacilli</taxon>
        <taxon>Bacillales</taxon>
        <taxon>Bacillaceae</taxon>
        <taxon>Terribacillus</taxon>
    </lineage>
</organism>
<evidence type="ECO:0000313" key="2">
    <source>
        <dbReference type="EMBL" id="AIF66992.1"/>
    </source>
</evidence>
<dbReference type="OrthoDB" id="2968117at2"/>
<name>A0A075LM31_9BACI</name>
<dbReference type="HOGENOM" id="CLU_2095694_0_0_9"/>
<accession>A0A075LM31</accession>
<dbReference type="EMBL" id="CP008876">
    <property type="protein sequence ID" value="AIF66992.1"/>
    <property type="molecule type" value="Genomic_DNA"/>
</dbReference>
<gene>
    <name evidence="2" type="ORF">GZ22_10275</name>
</gene>
<evidence type="ECO:0000256" key="1">
    <source>
        <dbReference type="SAM" id="MobiDB-lite"/>
    </source>
</evidence>
<dbReference type="AlphaFoldDB" id="A0A075LM31"/>
<proteinExistence type="predicted"/>
<dbReference type="KEGG" id="tap:GZ22_10275"/>
<feature type="region of interest" description="Disordered" evidence="1">
    <location>
        <begin position="90"/>
        <end position="116"/>
    </location>
</feature>
<protein>
    <submittedName>
        <fullName evidence="2">Uncharacterized protein</fullName>
    </submittedName>
</protein>
<sequence length="116" mass="14176">MYIDETKRYRFIGSVPFGKYFMVRIYDLELQQEYTISDRLLSQYTDKPLKEFYLQIKRNIYDLEANESSMTSELGDMQKRLFDFLDEEEEGDDDAHFHRENVVPFRRPRSEDHQEK</sequence>
<dbReference type="Proteomes" id="UP000027980">
    <property type="component" value="Chromosome"/>
</dbReference>
<dbReference type="GeneID" id="34220443"/>
<evidence type="ECO:0000313" key="3">
    <source>
        <dbReference type="Proteomes" id="UP000027980"/>
    </source>
</evidence>
<dbReference type="RefSeq" id="WP_038561862.1">
    <property type="nucleotide sequence ID" value="NZ_CP008876.1"/>
</dbReference>